<dbReference type="GO" id="GO:0004812">
    <property type="term" value="F:aminoacyl-tRNA ligase activity"/>
    <property type="evidence" value="ECO:0007669"/>
    <property type="project" value="InterPro"/>
</dbReference>
<dbReference type="SUPFAM" id="SSF55931">
    <property type="entry name" value="Glutamine synthetase/guanido kinase"/>
    <property type="match status" value="1"/>
</dbReference>
<dbReference type="InterPro" id="IPR006075">
    <property type="entry name" value="Asn/Gln-tRNA_Trfase_suB/E_cat"/>
</dbReference>
<organism evidence="8 9">
    <name type="scientific">Odinarchaeota yellowstonii (strain LCB_4)</name>
    <dbReference type="NCBI Taxonomy" id="1841599"/>
    <lineage>
        <taxon>Archaea</taxon>
        <taxon>Promethearchaeati</taxon>
        <taxon>Candidatus Odinarchaeota</taxon>
        <taxon>Candidatus Odinarchaeia</taxon>
        <taxon>Candidatus Odinarchaeales</taxon>
        <taxon>Candidatus Odinarchaeaceae</taxon>
        <taxon>Candidatus Odinarchaeum</taxon>
    </lineage>
</organism>
<keyword evidence="1 6" id="KW-0436">Ligase</keyword>
<dbReference type="InterPro" id="IPR004115">
    <property type="entry name" value="GAD-like_sf"/>
</dbReference>
<dbReference type="Gene3D" id="1.10.10.410">
    <property type="match status" value="1"/>
</dbReference>
<proteinExistence type="inferred from homology"/>
<dbReference type="InterPro" id="IPR004414">
    <property type="entry name" value="GatE"/>
</dbReference>
<evidence type="ECO:0000256" key="4">
    <source>
        <dbReference type="ARBA" id="ARBA00022917"/>
    </source>
</evidence>
<dbReference type="NCBIfam" id="NF003107">
    <property type="entry name" value="PRK04028.1"/>
    <property type="match status" value="1"/>
</dbReference>
<dbReference type="EC" id="6.3.5.-" evidence="6"/>
<dbReference type="GO" id="GO:0050567">
    <property type="term" value="F:glutaminyl-tRNA synthase (glutamine-hydrolyzing) activity"/>
    <property type="evidence" value="ECO:0007669"/>
    <property type="project" value="UniProtKB-UniRule"/>
</dbReference>
<evidence type="ECO:0000256" key="2">
    <source>
        <dbReference type="ARBA" id="ARBA00022741"/>
    </source>
</evidence>
<dbReference type="KEGG" id="oyw:OdinLCB4_005020"/>
<name>A0AAF0IAP4_ODILC</name>
<dbReference type="NCBIfam" id="TIGR00134">
    <property type="entry name" value="gatE_arch"/>
    <property type="match status" value="1"/>
</dbReference>
<dbReference type="AlphaFoldDB" id="A0AAF0IAP4"/>
<comment type="function">
    <text evidence="6">Allows the formation of correctly charged Gln-tRNA(Gln) through the transamidation of misacylated Glu-tRNA(Gln) in organisms which lack glutaminyl-tRNA synthetase. The reaction takes place in the presence of glutamine and ATP through an activated gamma-phospho-Glu-tRNA(Gln). The GatDE system is specific for glutamate and does not act on aspartate.</text>
</comment>
<evidence type="ECO:0000313" key="9">
    <source>
        <dbReference type="Proteomes" id="UP000186851"/>
    </source>
</evidence>
<dbReference type="GO" id="GO:0005524">
    <property type="term" value="F:ATP binding"/>
    <property type="evidence" value="ECO:0007669"/>
    <property type="project" value="UniProtKB-KW"/>
</dbReference>
<reference evidence="8" key="2">
    <citation type="journal article" date="2022" name="Nat. Microbiol.">
        <title>A closed Candidatus Odinarchaeum chromosome exposes Asgard archaeal viruses.</title>
        <authorList>
            <person name="Tamarit D."/>
            <person name="Caceres E.F."/>
            <person name="Krupovic M."/>
            <person name="Nijland R."/>
            <person name="Eme L."/>
            <person name="Robinson N.P."/>
            <person name="Ettema T.J.G."/>
        </authorList>
    </citation>
    <scope>NUCLEOTIDE SEQUENCE</scope>
    <source>
        <strain evidence="8">LCB_4</strain>
    </source>
</reference>
<evidence type="ECO:0000313" key="8">
    <source>
        <dbReference type="EMBL" id="WEU39835.1"/>
    </source>
</evidence>
<comment type="subunit">
    <text evidence="6">Heterodimer of GatD and GatE.</text>
</comment>
<dbReference type="Pfam" id="PF02637">
    <property type="entry name" value="GatB_Yqey"/>
    <property type="match status" value="1"/>
</dbReference>
<dbReference type="PROSITE" id="PS01234">
    <property type="entry name" value="GATB"/>
    <property type="match status" value="1"/>
</dbReference>
<protein>
    <recommendedName>
        <fullName evidence="6">Glutamyl-tRNA(Gln) amidotransferase subunit E</fullName>
        <shortName evidence="6">Glu-ADT subunit E</shortName>
        <ecNumber evidence="6">6.3.5.-</ecNumber>
    </recommendedName>
</protein>
<sequence>MLSKGFDYRQLGFKAGLEIHQELNLDSKLFCKCPNILQKGEPDFIIKRFFRPVMGEMGEFDKAMLTEYEKNKTVVYEGFYQSTCTYELDETPPLQINEEAVNTGLTLTLLLKATPVDELHVCRKNYLDGSVTCGFQRTVIIGLNGMIPIKNKNVPITSISIEEDAARKISEENGVIRYRLDRLGIPLVELVTAPVLENPDEIYEAAYRLGLLLRATGKAKRGIGTIRQDINLSIEGGARVELKGVQKLEWINRLVEAEIQRQLSLIEIKKALLERGGSPETLVFNPVNLSKIFENTKCKLVSTGLKQGKQVLGIRLPFFKGLLGRKIQLDKSFGFEIADKVNAITGLKGIIHSDEQLSKYGFEQSEIDEVNLTLGLSELDAFALVVGDLERANKAVKIIVDRCRSAYGGVPLETRRVLEDGSSRFEREIHGGARLYPDTDTPPIKIGEDKINSIKGRLPSYPWEVEKTYSEKYGLPVKVIRELILDDKIDLFIKIVDELSIDPTLVSKTLIETVKALQRENPSFKEISDDKLFEIFKTLKAGRISKEAVEEVMRILGSDEKLSLDTALDKLGLRQITVEELDTIIRECAASNLQLIRDKGERAFAPLMGEVMKKVRGRIDGRIVSERLKKEINRIVGE</sequence>
<dbReference type="InterPro" id="IPR017959">
    <property type="entry name" value="Asn/Gln-tRNA_amidoTrfase_suB/E"/>
</dbReference>
<comment type="catalytic activity">
    <reaction evidence="5 6">
        <text>L-glutamyl-tRNA(Gln) + L-glutamine + ATP + H2O = L-glutaminyl-tRNA(Gln) + L-glutamate + ADP + phosphate + H(+)</text>
        <dbReference type="Rhea" id="RHEA:17521"/>
        <dbReference type="Rhea" id="RHEA-COMP:9681"/>
        <dbReference type="Rhea" id="RHEA-COMP:9684"/>
        <dbReference type="ChEBI" id="CHEBI:15377"/>
        <dbReference type="ChEBI" id="CHEBI:15378"/>
        <dbReference type="ChEBI" id="CHEBI:29985"/>
        <dbReference type="ChEBI" id="CHEBI:30616"/>
        <dbReference type="ChEBI" id="CHEBI:43474"/>
        <dbReference type="ChEBI" id="CHEBI:58359"/>
        <dbReference type="ChEBI" id="CHEBI:78520"/>
        <dbReference type="ChEBI" id="CHEBI:78521"/>
        <dbReference type="ChEBI" id="CHEBI:456216"/>
    </reaction>
</comment>
<dbReference type="Proteomes" id="UP000186851">
    <property type="component" value="Chromosome"/>
</dbReference>
<dbReference type="HAMAP" id="MF_00588">
    <property type="entry name" value="GatE"/>
    <property type="match status" value="1"/>
</dbReference>
<evidence type="ECO:0000256" key="3">
    <source>
        <dbReference type="ARBA" id="ARBA00022840"/>
    </source>
</evidence>
<dbReference type="GO" id="GO:0070681">
    <property type="term" value="P:glutaminyl-tRNAGln biosynthesis via transamidation"/>
    <property type="evidence" value="ECO:0007669"/>
    <property type="project" value="TreeGrafter"/>
</dbReference>
<dbReference type="GO" id="GO:0006412">
    <property type="term" value="P:translation"/>
    <property type="evidence" value="ECO:0007669"/>
    <property type="project" value="UniProtKB-UniRule"/>
</dbReference>
<keyword evidence="4 6" id="KW-0648">Protein biosynthesis</keyword>
<dbReference type="PANTHER" id="PTHR11659">
    <property type="entry name" value="GLUTAMYL-TRNA GLN AMIDOTRANSFERASE SUBUNIT B MITOCHONDRIAL AND PROKARYOTIC PET112-RELATED"/>
    <property type="match status" value="1"/>
</dbReference>
<dbReference type="InterPro" id="IPR014746">
    <property type="entry name" value="Gln_synth/guanido_kin_cat_dom"/>
</dbReference>
<dbReference type="Pfam" id="PF02934">
    <property type="entry name" value="GatB_N"/>
    <property type="match status" value="1"/>
</dbReference>
<dbReference type="InterPro" id="IPR029351">
    <property type="entry name" value="GAD_dom"/>
</dbReference>
<dbReference type="InterPro" id="IPR023168">
    <property type="entry name" value="GatB_Yqey_C_2"/>
</dbReference>
<evidence type="ECO:0000256" key="1">
    <source>
        <dbReference type="ARBA" id="ARBA00022598"/>
    </source>
</evidence>
<dbReference type="GO" id="GO:0005737">
    <property type="term" value="C:cytoplasm"/>
    <property type="evidence" value="ECO:0007669"/>
    <property type="project" value="InterPro"/>
</dbReference>
<dbReference type="InterPro" id="IPR003789">
    <property type="entry name" value="Asn/Gln_tRNA_amidoTrase-B-like"/>
</dbReference>
<keyword evidence="2 6" id="KW-0547">Nucleotide-binding</keyword>
<dbReference type="InterPro" id="IPR042114">
    <property type="entry name" value="GatB_C_1"/>
</dbReference>
<dbReference type="EMBL" id="CP091871">
    <property type="protein sequence ID" value="WEU39835.1"/>
    <property type="molecule type" value="Genomic_DNA"/>
</dbReference>
<keyword evidence="3 6" id="KW-0067">ATP-binding</keyword>
<dbReference type="SMART" id="SM00845">
    <property type="entry name" value="GatB_Yqey"/>
    <property type="match status" value="1"/>
</dbReference>
<gene>
    <name evidence="6 8" type="primary">gatE</name>
    <name evidence="8" type="ORF">OdinLCB4_005020</name>
</gene>
<comment type="similarity">
    <text evidence="6">Belongs to the GatB/GatE family. GatE subfamily.</text>
</comment>
<evidence type="ECO:0000256" key="5">
    <source>
        <dbReference type="ARBA" id="ARBA00047913"/>
    </source>
</evidence>
<feature type="domain" description="Asn/Gln amidotransferase" evidence="7">
    <location>
        <begin position="490"/>
        <end position="632"/>
    </location>
</feature>
<dbReference type="InterPro" id="IPR018027">
    <property type="entry name" value="Asn/Gln_amidotransferase"/>
</dbReference>
<dbReference type="SUPFAM" id="SSF89095">
    <property type="entry name" value="GatB/YqeY motif"/>
    <property type="match status" value="1"/>
</dbReference>
<dbReference type="Gene3D" id="3.30.1360.30">
    <property type="entry name" value="GAD-like domain"/>
    <property type="match status" value="1"/>
</dbReference>
<reference evidence="8" key="1">
    <citation type="journal article" date="2017" name="Nature">
        <title>Asgard archaea illuminate the origin of eukaryotic cellular complexity.</title>
        <authorList>
            <person name="Zaremba-Niedzwiedzka K."/>
            <person name="Caceres E.F."/>
            <person name="Saw J.H."/>
            <person name="Backstrom D."/>
            <person name="Juzokaite L."/>
            <person name="Vancaester E."/>
            <person name="Seitz K.W."/>
            <person name="Anantharaman K."/>
            <person name="Starnawski P."/>
            <person name="Kjeldsen K.U."/>
            <person name="Scott M.B."/>
            <person name="Nunoura T."/>
            <person name="Banfield J.F."/>
            <person name="Schramm A."/>
            <person name="Baker B.J."/>
            <person name="Spang A."/>
            <person name="Ettema T.J.G."/>
        </authorList>
    </citation>
    <scope>NUCLEOTIDE SEQUENCE</scope>
    <source>
        <strain evidence="8">LCB_4</strain>
    </source>
</reference>
<dbReference type="PANTHER" id="PTHR11659:SF2">
    <property type="entry name" value="GLUTAMYL-TRNA(GLN) AMIDOTRANSFERASE SUBUNIT E"/>
    <property type="match status" value="1"/>
</dbReference>
<dbReference type="InterPro" id="IPR017958">
    <property type="entry name" value="Gln-tRNA_amidoTrfase_suB_CS"/>
</dbReference>
<dbReference type="Gene3D" id="1.10.150.380">
    <property type="entry name" value="GatB domain, N-terminal subdomain"/>
    <property type="match status" value="1"/>
</dbReference>
<accession>A0AAF0IAP4</accession>
<evidence type="ECO:0000256" key="6">
    <source>
        <dbReference type="HAMAP-Rule" id="MF_00588"/>
    </source>
</evidence>
<dbReference type="Pfam" id="PF02938">
    <property type="entry name" value="GAD"/>
    <property type="match status" value="1"/>
</dbReference>
<evidence type="ECO:0000259" key="7">
    <source>
        <dbReference type="SMART" id="SM00845"/>
    </source>
</evidence>
<dbReference type="SUPFAM" id="SSF55261">
    <property type="entry name" value="GAD domain-like"/>
    <property type="match status" value="1"/>
</dbReference>